<comment type="caution">
    <text evidence="4">The sequence shown here is derived from an EMBL/GenBank/DDBJ whole genome shotgun (WGS) entry which is preliminary data.</text>
</comment>
<feature type="domain" description="PucR C-terminal helix-turn-helix" evidence="2">
    <location>
        <begin position="367"/>
        <end position="424"/>
    </location>
</feature>
<feature type="domain" description="PucR-like N-terminal" evidence="3">
    <location>
        <begin position="45"/>
        <end position="210"/>
    </location>
</feature>
<dbReference type="InterPro" id="IPR042070">
    <property type="entry name" value="PucR_C-HTH_sf"/>
</dbReference>
<dbReference type="Pfam" id="PF13556">
    <property type="entry name" value="HTH_30"/>
    <property type="match status" value="1"/>
</dbReference>
<dbReference type="InterPro" id="IPR025736">
    <property type="entry name" value="PucR_C-HTH_dom"/>
</dbReference>
<dbReference type="Gene3D" id="1.10.10.2840">
    <property type="entry name" value="PucR C-terminal helix-turn-helix domain"/>
    <property type="match status" value="1"/>
</dbReference>
<feature type="compositionally biased region" description="Polar residues" evidence="1">
    <location>
        <begin position="1"/>
        <end position="14"/>
    </location>
</feature>
<dbReference type="EMBL" id="BNAV01000003">
    <property type="protein sequence ID" value="GHF52820.1"/>
    <property type="molecule type" value="Genomic_DNA"/>
</dbReference>
<evidence type="ECO:0008006" key="6">
    <source>
        <dbReference type="Google" id="ProtNLM"/>
    </source>
</evidence>
<dbReference type="OrthoDB" id="5243741at2"/>
<sequence>MTTEAGSRQPSTRRISPPRARPGGFPPRPRQPELSAGIGRASRLWASLPRELSRAFRPHADGLSREILREIQLAVPEYAQPLEGPFGKTIVEAVQQAVLHCLDNLGNPAAPQDAWISVFRHLGKVEFSEGRTLNQLQTAYRVGGRVAWRYIAAVSQSLGLSTDFLCVGAEAIFSYVDEISALSLQGYAAAQARAAGTRARQRRQLLELVLAEPPASPKAIASLALATGWKLPDRVVAVALEPRADQHDLEPPPLDSEILMDLEGPQPCLLADSSLLPGEDLQQALAGWRAAVGPPVELGDAALSLRWARRTMELAARSVIEVGPVIRATDHLATLWLLSDEFLIRELIRRCLAPLEGLTEKQRARLSQTLLAWLQSSGTAPDMADRLGVHPQTVRYRMRQLEELFGEQLNDPESRSNLEIALRAQQLLEG</sequence>
<evidence type="ECO:0000259" key="3">
    <source>
        <dbReference type="Pfam" id="PF25906"/>
    </source>
</evidence>
<dbReference type="PANTHER" id="PTHR33744:SF1">
    <property type="entry name" value="DNA-BINDING TRANSCRIPTIONAL ACTIVATOR ADER"/>
    <property type="match status" value="1"/>
</dbReference>
<dbReference type="AlphaFoldDB" id="A0A8H9IXE9"/>
<protein>
    <recommendedName>
        <fullName evidence="6">PucR family transcriptional regulator</fullName>
    </recommendedName>
</protein>
<evidence type="ECO:0000313" key="5">
    <source>
        <dbReference type="Proteomes" id="UP000658656"/>
    </source>
</evidence>
<feature type="region of interest" description="Disordered" evidence="1">
    <location>
        <begin position="1"/>
        <end position="36"/>
    </location>
</feature>
<dbReference type="InterPro" id="IPR051448">
    <property type="entry name" value="CdaR-like_regulators"/>
</dbReference>
<gene>
    <name evidence="4" type="ORF">GCM10017566_27750</name>
</gene>
<evidence type="ECO:0000259" key="2">
    <source>
        <dbReference type="Pfam" id="PF13556"/>
    </source>
</evidence>
<dbReference type="RefSeq" id="WP_145936527.1">
    <property type="nucleotide sequence ID" value="NZ_BNAV01000003.1"/>
</dbReference>
<name>A0A8H9IXE9_9PSEU</name>
<reference evidence="4" key="2">
    <citation type="submission" date="2020-09" db="EMBL/GenBank/DDBJ databases">
        <authorList>
            <person name="Sun Q."/>
            <person name="Zhou Y."/>
        </authorList>
    </citation>
    <scope>NUCLEOTIDE SEQUENCE</scope>
    <source>
        <strain evidence="4">CGMCC 4.7679</strain>
    </source>
</reference>
<dbReference type="InterPro" id="IPR058663">
    <property type="entry name" value="PucR-like_N"/>
</dbReference>
<evidence type="ECO:0000313" key="4">
    <source>
        <dbReference type="EMBL" id="GHF52820.1"/>
    </source>
</evidence>
<dbReference type="Pfam" id="PF25906">
    <property type="entry name" value="PucR-like_N"/>
    <property type="match status" value="1"/>
</dbReference>
<dbReference type="PANTHER" id="PTHR33744">
    <property type="entry name" value="CARBOHYDRATE DIACID REGULATOR"/>
    <property type="match status" value="1"/>
</dbReference>
<keyword evidence="5" id="KW-1185">Reference proteome</keyword>
<proteinExistence type="predicted"/>
<accession>A0A8H9IXE9</accession>
<reference evidence="4" key="1">
    <citation type="journal article" date="2014" name="Int. J. Syst. Evol. Microbiol.">
        <title>Complete genome sequence of Corynebacterium casei LMG S-19264T (=DSM 44701T), isolated from a smear-ripened cheese.</title>
        <authorList>
            <consortium name="US DOE Joint Genome Institute (JGI-PGF)"/>
            <person name="Walter F."/>
            <person name="Albersmeier A."/>
            <person name="Kalinowski J."/>
            <person name="Ruckert C."/>
        </authorList>
    </citation>
    <scope>NUCLEOTIDE SEQUENCE</scope>
    <source>
        <strain evidence="4">CGMCC 4.7679</strain>
    </source>
</reference>
<organism evidence="4 5">
    <name type="scientific">Amycolatopsis bartoniae</name>
    <dbReference type="NCBI Taxonomy" id="941986"/>
    <lineage>
        <taxon>Bacteria</taxon>
        <taxon>Bacillati</taxon>
        <taxon>Actinomycetota</taxon>
        <taxon>Actinomycetes</taxon>
        <taxon>Pseudonocardiales</taxon>
        <taxon>Pseudonocardiaceae</taxon>
        <taxon>Amycolatopsis</taxon>
    </lineage>
</organism>
<evidence type="ECO:0000256" key="1">
    <source>
        <dbReference type="SAM" id="MobiDB-lite"/>
    </source>
</evidence>
<dbReference type="Proteomes" id="UP000658656">
    <property type="component" value="Unassembled WGS sequence"/>
</dbReference>